<keyword evidence="3" id="KW-0408">Iron</keyword>
<keyword evidence="2" id="KW-0560">Oxidoreductase</keyword>
<evidence type="ECO:0000256" key="1">
    <source>
        <dbReference type="ARBA" id="ARBA00022723"/>
    </source>
</evidence>
<sequence>MKREEKFDVVVAGGGPSGIMAAIAAARSGAKTMLVERYGFLGGMATNALVGPLQTFHAGEKQIAKGLGEEAIQRLKKIGGTPGHVKDMIGFVPTVTPVDVEKLKFVYQEMVEESGVHLQLHTVVTGVQLGTDSNLEALHLYNKSGHFQVEGKAFVDCTGDGDVVHYSGVPYEKGRPKDGLAQPMSMMFRMGKVDLEQVKAYMKENVDDFVLADEWEDAPFVAVSGFFKLVEKGKKDGNLKVERDRVLFFELPNEGEISVNMTRVIRYDATDGQALSQAEVISRRQVMEVVQFLQEYIPGFKESILINCGTQIGVRESRRIIGEYILTGEDLINGKKFEDCIALGSYPIDIHAPDGDELNVIEMEPGTIYDIPYRSILNNKVRNLLVAGRCLSATHEALASARVTPTAMLVGQAAGTAAAMAAKAGVLPREVDIKSLQESLRKQGCYLSENEVEES</sequence>
<dbReference type="PANTHER" id="PTHR43498">
    <property type="entry name" value="FERREDOXIN:COB-COM HETERODISULFIDE REDUCTASE SUBUNIT A"/>
    <property type="match status" value="1"/>
</dbReference>
<reference evidence="5 6" key="1">
    <citation type="submission" date="2021-06" db="EMBL/GenBank/DDBJ databases">
        <title>Bacillus sp. RD4P76, an endophyte from a halophyte.</title>
        <authorList>
            <person name="Sun J.-Q."/>
        </authorList>
    </citation>
    <scope>NUCLEOTIDE SEQUENCE [LARGE SCALE GENOMIC DNA]</scope>
    <source>
        <strain evidence="5 6">CGMCC 1.15917</strain>
    </source>
</reference>
<evidence type="ECO:0000313" key="5">
    <source>
        <dbReference type="EMBL" id="MBU9712717.1"/>
    </source>
</evidence>
<dbReference type="RefSeq" id="WP_217066892.1">
    <property type="nucleotide sequence ID" value="NZ_JAHQCS010000107.1"/>
</dbReference>
<keyword evidence="6" id="KW-1185">Reference proteome</keyword>
<evidence type="ECO:0000256" key="3">
    <source>
        <dbReference type="ARBA" id="ARBA00023004"/>
    </source>
</evidence>
<dbReference type="PANTHER" id="PTHR43498:SF1">
    <property type="entry name" value="COB--COM HETERODISULFIDE REDUCTASE IRON-SULFUR SUBUNIT A"/>
    <property type="match status" value="1"/>
</dbReference>
<evidence type="ECO:0000256" key="4">
    <source>
        <dbReference type="ARBA" id="ARBA00023014"/>
    </source>
</evidence>
<dbReference type="Proteomes" id="UP000784880">
    <property type="component" value="Unassembled WGS sequence"/>
</dbReference>
<dbReference type="EMBL" id="JAHQCS010000107">
    <property type="protein sequence ID" value="MBU9712717.1"/>
    <property type="molecule type" value="Genomic_DNA"/>
</dbReference>
<name>A0ABS6JIP0_9BACI</name>
<dbReference type="InterPro" id="IPR039650">
    <property type="entry name" value="HdrA-like"/>
</dbReference>
<keyword evidence="4" id="KW-0411">Iron-sulfur</keyword>
<dbReference type="Pfam" id="PF12831">
    <property type="entry name" value="FAD_oxidored"/>
    <property type="match status" value="1"/>
</dbReference>
<evidence type="ECO:0000313" key="6">
    <source>
        <dbReference type="Proteomes" id="UP000784880"/>
    </source>
</evidence>
<evidence type="ECO:0000256" key="2">
    <source>
        <dbReference type="ARBA" id="ARBA00023002"/>
    </source>
</evidence>
<keyword evidence="1" id="KW-0479">Metal-binding</keyword>
<protein>
    <submittedName>
        <fullName evidence="5">FAD-dependent oxidoreductase</fullName>
    </submittedName>
</protein>
<comment type="caution">
    <text evidence="5">The sequence shown here is derived from an EMBL/GenBank/DDBJ whole genome shotgun (WGS) entry which is preliminary data.</text>
</comment>
<gene>
    <name evidence="5" type="ORF">KS419_13280</name>
</gene>
<organism evidence="5 6">
    <name type="scientific">Evansella tamaricis</name>
    <dbReference type="NCBI Taxonomy" id="2069301"/>
    <lineage>
        <taxon>Bacteria</taxon>
        <taxon>Bacillati</taxon>
        <taxon>Bacillota</taxon>
        <taxon>Bacilli</taxon>
        <taxon>Bacillales</taxon>
        <taxon>Bacillaceae</taxon>
        <taxon>Evansella</taxon>
    </lineage>
</organism>
<proteinExistence type="predicted"/>
<accession>A0ABS6JIP0</accession>